<protein>
    <submittedName>
        <fullName evidence="2">Uncharacterized protein</fullName>
    </submittedName>
</protein>
<accession>A0A5E6N0H8</accession>
<reference evidence="2" key="1">
    <citation type="submission" date="2019-09" db="EMBL/GenBank/DDBJ databases">
        <authorList>
            <person name="Chandra G."/>
            <person name="Truman W A."/>
        </authorList>
    </citation>
    <scope>NUCLEOTIDE SEQUENCE</scope>
    <source>
        <strain evidence="2">PS683</strain>
    </source>
</reference>
<organism evidence="2">
    <name type="scientific">Pseudomonas fluorescens</name>
    <dbReference type="NCBI Taxonomy" id="294"/>
    <lineage>
        <taxon>Bacteria</taxon>
        <taxon>Pseudomonadati</taxon>
        <taxon>Pseudomonadota</taxon>
        <taxon>Gammaproteobacteria</taxon>
        <taxon>Pseudomonadales</taxon>
        <taxon>Pseudomonadaceae</taxon>
        <taxon>Pseudomonas</taxon>
    </lineage>
</organism>
<dbReference type="EMBL" id="LR700665">
    <property type="protein sequence ID" value="VVM17178.1"/>
    <property type="molecule type" value="Genomic_DNA"/>
</dbReference>
<gene>
    <name evidence="1" type="ORF">PS683_05481</name>
    <name evidence="2" type="ORF">PS683_05535</name>
</gene>
<sequence>MAVAGQLFGNVGVEGHVEQGRAVLQVAEVLGLDEAGAGIIALVAEDAVELQRMADGLVDLQDHLVGHQQQVAWALGRVWCQQQLQGFVGNARRGADQAEAVDHIEATLLPEVGAAEGARLAVIAVVGGDVDAGEYKTLGLAQLGTGRVEVDLLDVGQAEADFPVYQALVLGHRSGFVAEQLVAIAQGGERLREVGRQVVGNVTGHVLVTQVEQGMGLDQAGLLLGTLKGGLQAWQGNVVGRGVGFHPIETHGEHDAFVVVQVRGLGNVFAYGQVLAGLAYVAQREKVGGGAQGTEMLFKCGVVVEHGTFLVGGSARSGKQGRPGLVS</sequence>
<evidence type="ECO:0000313" key="1">
    <source>
        <dbReference type="EMBL" id="VVM17133.1"/>
    </source>
</evidence>
<proteinExistence type="predicted"/>
<evidence type="ECO:0000313" key="2">
    <source>
        <dbReference type="EMBL" id="VVM17178.1"/>
    </source>
</evidence>
<name>A0A5E6N0H8_PSEFL</name>
<dbReference type="AlphaFoldDB" id="A0A5E6N0H8"/>
<dbReference type="EMBL" id="LR700659">
    <property type="protein sequence ID" value="VVM17133.1"/>
    <property type="molecule type" value="Genomic_DNA"/>
</dbReference>